<organism evidence="1 2">
    <name type="scientific">Gasterosteus aculeatus aculeatus</name>
    <name type="common">three-spined stickleback</name>
    <dbReference type="NCBI Taxonomy" id="481459"/>
    <lineage>
        <taxon>Eukaryota</taxon>
        <taxon>Metazoa</taxon>
        <taxon>Chordata</taxon>
        <taxon>Craniata</taxon>
        <taxon>Vertebrata</taxon>
        <taxon>Euteleostomi</taxon>
        <taxon>Actinopterygii</taxon>
        <taxon>Neopterygii</taxon>
        <taxon>Teleostei</taxon>
        <taxon>Neoteleostei</taxon>
        <taxon>Acanthomorphata</taxon>
        <taxon>Eupercaria</taxon>
        <taxon>Perciformes</taxon>
        <taxon>Cottioidei</taxon>
        <taxon>Gasterosteales</taxon>
        <taxon>Gasterosteidae</taxon>
        <taxon>Gasterosteus</taxon>
    </lineage>
</organism>
<reference evidence="1" key="2">
    <citation type="submission" date="2025-08" db="UniProtKB">
        <authorList>
            <consortium name="Ensembl"/>
        </authorList>
    </citation>
    <scope>IDENTIFICATION</scope>
</reference>
<sequence>ETGPFALCEWSDLQPWLHPAQTKPASCSVGPIGLDAIRFGHFQLSPSTSFLPWFLSSLTNGCWPSG</sequence>
<name>A0AAQ4PA40_GASAC</name>
<evidence type="ECO:0000313" key="1">
    <source>
        <dbReference type="Ensembl" id="ENSGACP00000035735.1"/>
    </source>
</evidence>
<keyword evidence="2" id="KW-1185">Reference proteome</keyword>
<dbReference type="Proteomes" id="UP000007635">
    <property type="component" value="Chromosome XVII"/>
</dbReference>
<reference evidence="1 2" key="1">
    <citation type="journal article" date="2021" name="G3 (Bethesda)">
        <title>Improved contiguity of the threespine stickleback genome using long-read sequencing.</title>
        <authorList>
            <person name="Nath S."/>
            <person name="Shaw D.E."/>
            <person name="White M.A."/>
        </authorList>
    </citation>
    <scope>NUCLEOTIDE SEQUENCE [LARGE SCALE GENOMIC DNA]</scope>
    <source>
        <strain evidence="1 2">Lake Benthic</strain>
    </source>
</reference>
<dbReference type="AlphaFoldDB" id="A0AAQ4PA40"/>
<evidence type="ECO:0000313" key="2">
    <source>
        <dbReference type="Proteomes" id="UP000007635"/>
    </source>
</evidence>
<dbReference type="Ensembl" id="ENSGACT00000049846.1">
    <property type="protein sequence ID" value="ENSGACP00000035735.1"/>
    <property type="gene ID" value="ENSGACG00000025543.1"/>
</dbReference>
<protein>
    <submittedName>
        <fullName evidence="1">Uncharacterized protein</fullName>
    </submittedName>
</protein>
<proteinExistence type="predicted"/>
<reference evidence="1" key="3">
    <citation type="submission" date="2025-09" db="UniProtKB">
        <authorList>
            <consortium name="Ensembl"/>
        </authorList>
    </citation>
    <scope>IDENTIFICATION</scope>
</reference>
<accession>A0AAQ4PA40</accession>